<dbReference type="InterPro" id="IPR023378">
    <property type="entry name" value="YheA/YmcA-like_dom_sf"/>
</dbReference>
<dbReference type="Proteomes" id="UP000243650">
    <property type="component" value="Unassembled WGS sequence"/>
</dbReference>
<comment type="caution">
    <text evidence="1">The sequence shown here is derived from an EMBL/GenBank/DDBJ whole genome shotgun (WGS) entry which is preliminary data.</text>
</comment>
<protein>
    <submittedName>
        <fullName evidence="1">Regulator</fullName>
    </submittedName>
</protein>
<dbReference type="OrthoDB" id="2157513at2"/>
<organism evidence="1 2">
    <name type="scientific">Alkalicoccus urumqiensis</name>
    <name type="common">Bacillus urumqiensis</name>
    <dbReference type="NCBI Taxonomy" id="1548213"/>
    <lineage>
        <taxon>Bacteria</taxon>
        <taxon>Bacillati</taxon>
        <taxon>Bacillota</taxon>
        <taxon>Bacilli</taxon>
        <taxon>Bacillales</taxon>
        <taxon>Bacillaceae</taxon>
        <taxon>Alkalicoccus</taxon>
    </lineage>
</organism>
<dbReference type="RefSeq" id="WP_105959843.1">
    <property type="nucleotide sequence ID" value="NZ_PVNS01000012.1"/>
</dbReference>
<dbReference type="InterPro" id="IPR010368">
    <property type="entry name" value="Com_YlbF"/>
</dbReference>
<gene>
    <name evidence="1" type="ORF">C6I21_12610</name>
</gene>
<dbReference type="SUPFAM" id="SSF158622">
    <property type="entry name" value="YheA/YmcA-like"/>
    <property type="match status" value="1"/>
</dbReference>
<evidence type="ECO:0000313" key="2">
    <source>
        <dbReference type="Proteomes" id="UP000243650"/>
    </source>
</evidence>
<accession>A0A2P6MES2</accession>
<evidence type="ECO:0000313" key="1">
    <source>
        <dbReference type="EMBL" id="PRO64747.1"/>
    </source>
</evidence>
<reference evidence="1 2" key="1">
    <citation type="submission" date="2018-03" db="EMBL/GenBank/DDBJ databases">
        <title>Bacillus urumqiensis sp. nov., a moderately haloalkaliphilic bacterium isolated from a salt lake.</title>
        <authorList>
            <person name="Zhao B."/>
            <person name="Liao Z."/>
        </authorList>
    </citation>
    <scope>NUCLEOTIDE SEQUENCE [LARGE SCALE GENOMIC DNA]</scope>
    <source>
        <strain evidence="1 2">BZ-SZ-XJ18</strain>
    </source>
</reference>
<keyword evidence="2" id="KW-1185">Reference proteome</keyword>
<dbReference type="EMBL" id="PVNS01000012">
    <property type="protein sequence ID" value="PRO64747.1"/>
    <property type="molecule type" value="Genomic_DNA"/>
</dbReference>
<sequence length="147" mass="16581">MMTMTDISLAAEAEVLSDYIVESEIFAQYIRTKKAVQKDRHIQSKLQEFQLLKEKYEEVQRFGKYHPDFRTITAEVREFKRGLDTEPVIAEFKQAEKYLHELLSEISKMIADEVSPNIKVPTGNPFFDAQQSSCSGGCGSGGSCGCS</sequence>
<dbReference type="PANTHER" id="PTHR38448:SF2">
    <property type="entry name" value="REGULATORY PROTEIN YLBF"/>
    <property type="match status" value="1"/>
</dbReference>
<proteinExistence type="predicted"/>
<dbReference type="InterPro" id="IPR052767">
    <property type="entry name" value="Bact_com_dev_regulator"/>
</dbReference>
<dbReference type="PANTHER" id="PTHR38448">
    <property type="entry name" value="REGULATORY PROTEIN YLBF-RELATED"/>
    <property type="match status" value="1"/>
</dbReference>
<dbReference type="Gene3D" id="1.20.1500.10">
    <property type="entry name" value="YheA/YmcA-like"/>
    <property type="match status" value="1"/>
</dbReference>
<dbReference type="AlphaFoldDB" id="A0A2P6MES2"/>
<name>A0A2P6MES2_ALKUR</name>
<dbReference type="Pfam" id="PF06133">
    <property type="entry name" value="Com_YlbF"/>
    <property type="match status" value="1"/>
</dbReference>